<dbReference type="AlphaFoldDB" id="A0A6I6ADZ0"/>
<evidence type="ECO:0000256" key="1">
    <source>
        <dbReference type="ARBA" id="ARBA00022801"/>
    </source>
</evidence>
<dbReference type="Gene3D" id="3.20.20.140">
    <property type="entry name" value="Metal-dependent hydrolases"/>
    <property type="match status" value="1"/>
</dbReference>
<evidence type="ECO:0000313" key="3">
    <source>
        <dbReference type="EMBL" id="QGQ23311.1"/>
    </source>
</evidence>
<dbReference type="Proteomes" id="UP000427281">
    <property type="component" value="Chromosome"/>
</dbReference>
<evidence type="ECO:0000313" key="4">
    <source>
        <dbReference type="Proteomes" id="UP000427281"/>
    </source>
</evidence>
<dbReference type="SUPFAM" id="SSF51338">
    <property type="entry name" value="Composite domain of metallo-dependent hydrolases"/>
    <property type="match status" value="1"/>
</dbReference>
<feature type="domain" description="Amidohydrolase-related" evidence="2">
    <location>
        <begin position="64"/>
        <end position="420"/>
    </location>
</feature>
<keyword evidence="1 3" id="KW-0378">Hydrolase</keyword>
<dbReference type="KEGG" id="gim:F1728_11785"/>
<sequence length="422" mass="46206">MLSAADLCFEKHSLLERQIYQARWVFPVAGPPLPDATVEIEGTRIAAVYAGTHPRAIDLGNVALIPGLVNAHTHLEFSQLRAPLEPASPFTDWIRAIMKSRFETEQPVTERIQLGITECLLSGTTLVGEIATSVESLRLFNTESQVPRAIVFRECLGFTSDRMAGQEQVAAEFLAESLAPAAVERLCPGLSPHAPYSVHPDLYLNLVQQARDQGVPVAIHLGETAAEYDLLERKSGAFVDLLSELGLWDPEILKDGMRMTDYLAPLAELPAALAVHGNYFGPTEWEFLRGAPSISVVYCPRTHDYFGHSEHPWLSMIGQGINVALGTDSRASNPDLSLWRELQFLRERYPQVATALILECGTLAGARALGYSDDTGSLEAGKAADLALIQLPDDFDGGTDTDLLLDSRSYVARVMLNGQWIN</sequence>
<proteinExistence type="predicted"/>
<dbReference type="PANTHER" id="PTHR43794:SF11">
    <property type="entry name" value="AMIDOHYDROLASE-RELATED DOMAIN-CONTAINING PROTEIN"/>
    <property type="match status" value="1"/>
</dbReference>
<dbReference type="InterPro" id="IPR006680">
    <property type="entry name" value="Amidohydro-rel"/>
</dbReference>
<dbReference type="InterPro" id="IPR032466">
    <property type="entry name" value="Metal_Hydrolase"/>
</dbReference>
<accession>A0A6I6ADZ0</accession>
<dbReference type="InterPro" id="IPR011059">
    <property type="entry name" value="Metal-dep_hydrolase_composite"/>
</dbReference>
<dbReference type="PANTHER" id="PTHR43794">
    <property type="entry name" value="AMINOHYDROLASE SSNA-RELATED"/>
    <property type="match status" value="1"/>
</dbReference>
<reference evidence="3 4" key="1">
    <citation type="submission" date="2019-09" db="EMBL/GenBank/DDBJ databases">
        <title>Gimesia benthica sp. nov., a novel bacterium isolated from deep-sea water of the Northwest Indian Ocean.</title>
        <authorList>
            <person name="Dai X."/>
        </authorList>
    </citation>
    <scope>NUCLEOTIDE SEQUENCE [LARGE SCALE GENOMIC DNA]</scope>
    <source>
        <strain evidence="3 4">E7</strain>
    </source>
</reference>
<dbReference type="Gene3D" id="2.30.40.10">
    <property type="entry name" value="Urease, subunit C, domain 1"/>
    <property type="match status" value="1"/>
</dbReference>
<dbReference type="EMBL" id="CP043930">
    <property type="protein sequence ID" value="QGQ23311.1"/>
    <property type="molecule type" value="Genomic_DNA"/>
</dbReference>
<dbReference type="Pfam" id="PF01979">
    <property type="entry name" value="Amidohydro_1"/>
    <property type="match status" value="1"/>
</dbReference>
<dbReference type="GO" id="GO:0016810">
    <property type="term" value="F:hydrolase activity, acting on carbon-nitrogen (but not peptide) bonds"/>
    <property type="evidence" value="ECO:0007669"/>
    <property type="project" value="InterPro"/>
</dbReference>
<gene>
    <name evidence="3" type="ORF">F1728_11785</name>
</gene>
<keyword evidence="4" id="KW-1185">Reference proteome</keyword>
<name>A0A6I6ADZ0_9PLAN</name>
<protein>
    <submittedName>
        <fullName evidence="3">Amidohydrolase family protein</fullName>
    </submittedName>
</protein>
<evidence type="ECO:0000259" key="2">
    <source>
        <dbReference type="Pfam" id="PF01979"/>
    </source>
</evidence>
<dbReference type="SUPFAM" id="SSF51556">
    <property type="entry name" value="Metallo-dependent hydrolases"/>
    <property type="match status" value="1"/>
</dbReference>
<dbReference type="InterPro" id="IPR050287">
    <property type="entry name" value="MTA/SAH_deaminase"/>
</dbReference>
<organism evidence="3 4">
    <name type="scientific">Gimesia benthica</name>
    <dbReference type="NCBI Taxonomy" id="2608982"/>
    <lineage>
        <taxon>Bacteria</taxon>
        <taxon>Pseudomonadati</taxon>
        <taxon>Planctomycetota</taxon>
        <taxon>Planctomycetia</taxon>
        <taxon>Planctomycetales</taxon>
        <taxon>Planctomycetaceae</taxon>
        <taxon>Gimesia</taxon>
    </lineage>
</organism>